<evidence type="ECO:0000256" key="1">
    <source>
        <dbReference type="SAM" id="MobiDB-lite"/>
    </source>
</evidence>
<evidence type="ECO:0000313" key="2">
    <source>
        <dbReference type="EMBL" id="EFM12727.1"/>
    </source>
</evidence>
<name>E0I363_9BACL</name>
<feature type="compositionally biased region" description="Polar residues" evidence="1">
    <location>
        <begin position="47"/>
        <end position="74"/>
    </location>
</feature>
<dbReference type="STRING" id="717606.PaecuDRAFT_0238"/>
<proteinExistence type="predicted"/>
<accession>E0I363</accession>
<evidence type="ECO:0000313" key="3">
    <source>
        <dbReference type="Proteomes" id="UP000005387"/>
    </source>
</evidence>
<reference evidence="2 3" key="1">
    <citation type="submission" date="2010-07" db="EMBL/GenBank/DDBJ databases">
        <title>The draft genome of Paenibacillus curdlanolyticus YK9.</title>
        <authorList>
            <consortium name="US DOE Joint Genome Institute (JGI-PGF)"/>
            <person name="Lucas S."/>
            <person name="Copeland A."/>
            <person name="Lapidus A."/>
            <person name="Cheng J.-F."/>
            <person name="Bruce D."/>
            <person name="Goodwin L."/>
            <person name="Pitluck S."/>
            <person name="Land M.L."/>
            <person name="Hauser L."/>
            <person name="Chang Y.-J."/>
            <person name="Jeffries C."/>
            <person name="Anderson I.J."/>
            <person name="Johnson E."/>
            <person name="Loganathan U."/>
            <person name="Mulhopadhyay B."/>
            <person name="Kyrpides N."/>
            <person name="Woyke T.J."/>
        </authorList>
    </citation>
    <scope>NUCLEOTIDE SEQUENCE [LARGE SCALE GENOMIC DNA]</scope>
    <source>
        <strain evidence="2 3">YK9</strain>
    </source>
</reference>
<sequence length="152" mass="15899">MKRDGWKWALVGGAIALLIVYGLDSADRGITNVYGPVGDKAEPPAVNGTTQSFSPVNTSESNTSTNVVEANPNHQLDGGQRQPDQQQQQQAGTGRNDAVDRQSGSSERLPGVTYDSDEPAVNKLADGAAGVLQSVSSGGIRLFVSVFDGIID</sequence>
<dbReference type="Proteomes" id="UP000005387">
    <property type="component" value="Unassembled WGS sequence"/>
</dbReference>
<dbReference type="eggNOG" id="ENOG502ZUTU">
    <property type="taxonomic scope" value="Bacteria"/>
</dbReference>
<organism evidence="2 3">
    <name type="scientific">Paenibacillus curdlanolyticus YK9</name>
    <dbReference type="NCBI Taxonomy" id="717606"/>
    <lineage>
        <taxon>Bacteria</taxon>
        <taxon>Bacillati</taxon>
        <taxon>Bacillota</taxon>
        <taxon>Bacilli</taxon>
        <taxon>Bacillales</taxon>
        <taxon>Paenibacillaceae</taxon>
        <taxon>Paenibacillus</taxon>
    </lineage>
</organism>
<feature type="compositionally biased region" description="Low complexity" evidence="1">
    <location>
        <begin position="75"/>
        <end position="90"/>
    </location>
</feature>
<dbReference type="AlphaFoldDB" id="E0I363"/>
<dbReference type="OrthoDB" id="2660342at2"/>
<dbReference type="RefSeq" id="WP_006036256.1">
    <property type="nucleotide sequence ID" value="NZ_AEDD01000001.1"/>
</dbReference>
<protein>
    <submittedName>
        <fullName evidence="2">Uncharacterized protein</fullName>
    </submittedName>
</protein>
<feature type="region of interest" description="Disordered" evidence="1">
    <location>
        <begin position="36"/>
        <end position="118"/>
    </location>
</feature>
<gene>
    <name evidence="2" type="ORF">PaecuDRAFT_0238</name>
</gene>
<dbReference type="EMBL" id="AEDD01000001">
    <property type="protein sequence ID" value="EFM12727.1"/>
    <property type="molecule type" value="Genomic_DNA"/>
</dbReference>
<keyword evidence="3" id="KW-1185">Reference proteome</keyword>